<dbReference type="Proteomes" id="UP000185192">
    <property type="component" value="Unassembled WGS sequence"/>
</dbReference>
<name>A0A1N6HPE2_9SPHN</name>
<reference evidence="3" key="1">
    <citation type="submission" date="2016-11" db="EMBL/GenBank/DDBJ databases">
        <authorList>
            <person name="Varghese N."/>
            <person name="Submissions S."/>
        </authorList>
    </citation>
    <scope>NUCLEOTIDE SEQUENCE [LARGE SCALE GENOMIC DNA]</scope>
    <source>
        <strain evidence="3">DSM 22363</strain>
    </source>
</reference>
<dbReference type="SMART" id="SM00901">
    <property type="entry name" value="FRG"/>
    <property type="match status" value="1"/>
</dbReference>
<proteinExistence type="predicted"/>
<dbReference type="Pfam" id="PF08867">
    <property type="entry name" value="FRG"/>
    <property type="match status" value="1"/>
</dbReference>
<evidence type="ECO:0000313" key="2">
    <source>
        <dbReference type="EMBL" id="SIO21684.1"/>
    </source>
</evidence>
<evidence type="ECO:0000259" key="1">
    <source>
        <dbReference type="SMART" id="SM00901"/>
    </source>
</evidence>
<protein>
    <submittedName>
        <fullName evidence="2">FRG domain-containing protein</fullName>
    </submittedName>
</protein>
<dbReference type="STRING" id="1123272.SAMN02745824_3394"/>
<feature type="domain" description="FRG" evidence="1">
    <location>
        <begin position="34"/>
        <end position="128"/>
    </location>
</feature>
<accession>A0A1N6HPE2</accession>
<dbReference type="AlphaFoldDB" id="A0A1N6HPE2"/>
<keyword evidence="3" id="KW-1185">Reference proteome</keyword>
<dbReference type="InterPro" id="IPR014966">
    <property type="entry name" value="FRG-dom"/>
</dbReference>
<gene>
    <name evidence="2" type="ORF">SAMN02745824_3394</name>
</gene>
<evidence type="ECO:0000313" key="3">
    <source>
        <dbReference type="Proteomes" id="UP000185192"/>
    </source>
</evidence>
<dbReference type="RefSeq" id="WP_074206258.1">
    <property type="nucleotide sequence ID" value="NZ_FSQW01000002.1"/>
</dbReference>
<dbReference type="EMBL" id="FSQW01000002">
    <property type="protein sequence ID" value="SIO21684.1"/>
    <property type="molecule type" value="Genomic_DNA"/>
</dbReference>
<organism evidence="2 3">
    <name type="scientific">Parasphingorhabdus marina DSM 22363</name>
    <dbReference type="NCBI Taxonomy" id="1123272"/>
    <lineage>
        <taxon>Bacteria</taxon>
        <taxon>Pseudomonadati</taxon>
        <taxon>Pseudomonadota</taxon>
        <taxon>Alphaproteobacteria</taxon>
        <taxon>Sphingomonadales</taxon>
        <taxon>Sphingomonadaceae</taxon>
        <taxon>Parasphingorhabdus</taxon>
    </lineage>
</organism>
<sequence>MPSNNKQKNRPREIGLVDSVSDALIRVQKLSDESDTFSCYRGHGSISWTATPSIFRQSQRILSSEYTIVRDLVSRYPDHFLHDNTMFDRLVRMQHFGLPTRLMDVTSNPLVGLYFAVTECENEDGSLIIYRISADRKKYYDSDSVSCVCNLANLKMSEKEILENTTASNISDFHKLHPTDRLLQFIREEKPHFQARIKKDDLFRPYYVVAKQNNARIIAQSGAFLAFGLKLEDSSAFSKEISSYSIRIPKNAKKKIRNELRAIGIDAGTLFPEIDRAAAQIVENYK</sequence>
<dbReference type="OrthoDB" id="9816036at2"/>